<keyword evidence="2" id="KW-1133">Transmembrane helix</keyword>
<organism evidence="3">
    <name type="scientific">Lepeophtheirus salmonis</name>
    <name type="common">Salmon louse</name>
    <name type="synonym">Caligus salmonis</name>
    <dbReference type="NCBI Taxonomy" id="72036"/>
    <lineage>
        <taxon>Eukaryota</taxon>
        <taxon>Metazoa</taxon>
        <taxon>Ecdysozoa</taxon>
        <taxon>Arthropoda</taxon>
        <taxon>Crustacea</taxon>
        <taxon>Multicrustacea</taxon>
        <taxon>Hexanauplia</taxon>
        <taxon>Copepoda</taxon>
        <taxon>Siphonostomatoida</taxon>
        <taxon>Caligidae</taxon>
        <taxon>Lepeophtheirus</taxon>
    </lineage>
</organism>
<sequence length="587" mass="66268">SRMFYNAHLIQTLCHIMETISDMRQYRSLGHGLIFANTFHHASNRKSLSILFKIYNAVRVLISIFLLLVLIYSQFHVVIVEHDKSQGHKMLEVTSIIILLFQLGVLSYAILWSFLITKKSLWGQLMNVYKRTLDKIDIARGRCVPSPPNQRRAERILDALNPYVSSENIQLVLDLLAYRAGVGVALRTLAHLEIDVQNNWRPFRLGSKVLSNGALEVNWKDPLAVVYLPPSFPSKLRLHYGIEITFTNEHTDMERIVEIIGYDETRYYQQVWNSSRPNSVSDLRSSDSMQYVEVFRGIPSGAHVEIAVWTIVDGMLISRSTKSREQCIPANRVPKPPRTLEGSPSLPKESPTPSDKMESSSSQPEQMNPNQKMDVKSSLCNSCSSSSTSSSDSTCSQDSENCEEDEDDEGTIQEIPHQRFSTSLVSTDSESSILSLDSSHPSETSSTKPLSTLPAKTKSLTNLILQHENETVMRKVRSSESTTNPSSVLPSNIQNKRLFSEFKNNKNSGSHHKNAKNTPTNNNSSSPNSTYMKNPKKRDKKDYRLNPNNSNNFARNTDKRKSLQIGSGYMNYAFENEAEQNNPTVII</sequence>
<feature type="compositionally biased region" description="Polar residues" evidence="1">
    <location>
        <begin position="546"/>
        <end position="555"/>
    </location>
</feature>
<evidence type="ECO:0000313" key="3">
    <source>
        <dbReference type="EMBL" id="CDW21662.1"/>
    </source>
</evidence>
<reference evidence="3" key="1">
    <citation type="submission" date="2014-05" db="EMBL/GenBank/DDBJ databases">
        <authorList>
            <person name="Chronopoulou M."/>
        </authorList>
    </citation>
    <scope>NUCLEOTIDE SEQUENCE</scope>
    <source>
        <tissue evidence="3">Whole organism</tissue>
    </source>
</reference>
<feature type="compositionally biased region" description="Polar residues" evidence="1">
    <location>
        <begin position="479"/>
        <end position="497"/>
    </location>
</feature>
<feature type="region of interest" description="Disordered" evidence="1">
    <location>
        <begin position="472"/>
        <end position="560"/>
    </location>
</feature>
<feature type="compositionally biased region" description="Low complexity" evidence="1">
    <location>
        <begin position="516"/>
        <end position="530"/>
    </location>
</feature>
<proteinExistence type="predicted"/>
<feature type="compositionally biased region" description="Acidic residues" evidence="1">
    <location>
        <begin position="400"/>
        <end position="411"/>
    </location>
</feature>
<dbReference type="OrthoDB" id="10577490at2759"/>
<keyword evidence="2" id="KW-0472">Membrane</keyword>
<feature type="transmembrane region" description="Helical" evidence="2">
    <location>
        <begin position="54"/>
        <end position="75"/>
    </location>
</feature>
<protein>
    <submittedName>
        <fullName evidence="3">Uncharacterized protein</fullName>
    </submittedName>
</protein>
<name>A0A0K2T7V6_LEPSM</name>
<evidence type="ECO:0000256" key="2">
    <source>
        <dbReference type="SAM" id="Phobius"/>
    </source>
</evidence>
<feature type="compositionally biased region" description="Low complexity" evidence="1">
    <location>
        <begin position="377"/>
        <end position="399"/>
    </location>
</feature>
<keyword evidence="2" id="KW-0812">Transmembrane</keyword>
<evidence type="ECO:0000256" key="1">
    <source>
        <dbReference type="SAM" id="MobiDB-lite"/>
    </source>
</evidence>
<feature type="non-terminal residue" evidence="3">
    <location>
        <position position="1"/>
    </location>
</feature>
<feature type="compositionally biased region" description="Low complexity" evidence="1">
    <location>
        <begin position="421"/>
        <end position="443"/>
    </location>
</feature>
<feature type="compositionally biased region" description="Polar residues" evidence="1">
    <location>
        <begin position="359"/>
        <end position="371"/>
    </location>
</feature>
<dbReference type="AlphaFoldDB" id="A0A0K2T7V6"/>
<accession>A0A0K2T7V6</accession>
<feature type="transmembrane region" description="Helical" evidence="2">
    <location>
        <begin position="95"/>
        <end position="116"/>
    </location>
</feature>
<feature type="region of interest" description="Disordered" evidence="1">
    <location>
        <begin position="322"/>
        <end position="455"/>
    </location>
</feature>
<dbReference type="EMBL" id="HACA01004301">
    <property type="protein sequence ID" value="CDW21662.1"/>
    <property type="molecule type" value="Transcribed_RNA"/>
</dbReference>